<evidence type="ECO:0000313" key="9">
    <source>
        <dbReference type="EMBL" id="MDQ0151922.1"/>
    </source>
</evidence>
<protein>
    <recommendedName>
        <fullName evidence="8">Ion-translocating oxidoreductase complex subunit A</fullName>
        <ecNumber evidence="8">7.-.-.-</ecNumber>
    </recommendedName>
    <alternativeName>
        <fullName evidence="8">Rnf electron transport complex subunit A</fullName>
    </alternativeName>
</protein>
<dbReference type="EC" id="7.-.-.-" evidence="8"/>
<keyword evidence="10" id="KW-1185">Reference proteome</keyword>
<keyword evidence="8" id="KW-1003">Cell membrane</keyword>
<evidence type="ECO:0000256" key="4">
    <source>
        <dbReference type="ARBA" id="ARBA00022967"/>
    </source>
</evidence>
<comment type="subcellular location">
    <subcellularLocation>
        <location evidence="8">Cell membrane</location>
        <topology evidence="8">Multi-pass membrane protein</topology>
    </subcellularLocation>
    <subcellularLocation>
        <location evidence="1">Endomembrane system</location>
        <topology evidence="1">Multi-pass membrane protein</topology>
    </subcellularLocation>
</comment>
<keyword evidence="3 8" id="KW-0812">Transmembrane</keyword>
<dbReference type="RefSeq" id="WP_106611652.1">
    <property type="nucleotide sequence ID" value="NZ_JAUSTO010000003.1"/>
</dbReference>
<dbReference type="AlphaFoldDB" id="A0AAE3V8W1"/>
<name>A0AAE3V8W1_9FIRM</name>
<evidence type="ECO:0000256" key="7">
    <source>
        <dbReference type="ARBA" id="ARBA00023136"/>
    </source>
</evidence>
<dbReference type="EMBL" id="JAUSTO010000003">
    <property type="protein sequence ID" value="MDQ0151922.1"/>
    <property type="molecule type" value="Genomic_DNA"/>
</dbReference>
<feature type="transmembrane region" description="Helical" evidence="8">
    <location>
        <begin position="71"/>
        <end position="88"/>
    </location>
</feature>
<evidence type="ECO:0000256" key="6">
    <source>
        <dbReference type="ARBA" id="ARBA00022989"/>
    </source>
</evidence>
<dbReference type="GO" id="GO:0012505">
    <property type="term" value="C:endomembrane system"/>
    <property type="evidence" value="ECO:0007669"/>
    <property type="project" value="UniProtKB-SubCell"/>
</dbReference>
<dbReference type="PANTHER" id="PTHR30335:SF0">
    <property type="entry name" value="ION-TRANSLOCATING OXIDOREDUCTASE COMPLEX SUBUNIT A"/>
    <property type="match status" value="1"/>
</dbReference>
<feature type="transmembrane region" description="Helical" evidence="8">
    <location>
        <begin position="44"/>
        <end position="64"/>
    </location>
</feature>
<dbReference type="InterPro" id="IPR011293">
    <property type="entry name" value="Ion_transpt_RnfA/RsxA"/>
</dbReference>
<keyword evidence="5 8" id="KW-0249">Electron transport</keyword>
<dbReference type="Proteomes" id="UP001241537">
    <property type="component" value="Unassembled WGS sequence"/>
</dbReference>
<comment type="function">
    <text evidence="8">Part of a membrane-bound complex that couples electron transfer with translocation of ions across the membrane.</text>
</comment>
<feature type="transmembrane region" description="Helical" evidence="8">
    <location>
        <begin position="166"/>
        <end position="187"/>
    </location>
</feature>
<dbReference type="HAMAP" id="MF_00459">
    <property type="entry name" value="RsxA_RnfA"/>
    <property type="match status" value="1"/>
</dbReference>
<keyword evidence="2 8" id="KW-0813">Transport</keyword>
<keyword evidence="6 8" id="KW-1133">Transmembrane helix</keyword>
<evidence type="ECO:0000256" key="5">
    <source>
        <dbReference type="ARBA" id="ARBA00022982"/>
    </source>
</evidence>
<reference evidence="9" key="1">
    <citation type="submission" date="2023-07" db="EMBL/GenBank/DDBJ databases">
        <title>Genomic Encyclopedia of Type Strains, Phase IV (KMG-IV): sequencing the most valuable type-strain genomes for metagenomic binning, comparative biology and taxonomic classification.</title>
        <authorList>
            <person name="Goeker M."/>
        </authorList>
    </citation>
    <scope>NUCLEOTIDE SEQUENCE</scope>
    <source>
        <strain evidence="9">DSM 19659</strain>
    </source>
</reference>
<comment type="caution">
    <text evidence="9">The sequence shown here is derived from an EMBL/GenBank/DDBJ whole genome shotgun (WGS) entry which is preliminary data.</text>
</comment>
<keyword evidence="7 8" id="KW-0472">Membrane</keyword>
<comment type="similarity">
    <text evidence="8">Belongs to the NqrDE/RnfAE family.</text>
</comment>
<dbReference type="GO" id="GO:0022900">
    <property type="term" value="P:electron transport chain"/>
    <property type="evidence" value="ECO:0007669"/>
    <property type="project" value="UniProtKB-UniRule"/>
</dbReference>
<keyword evidence="4 8" id="KW-1278">Translocase</keyword>
<sequence length="192" mass="20576">MTKVLLLLVSGALVNNVVLSRFLGLCSFVGVSKKKETSVGMGGAVIFTIFLATILASVVYACVLRPLGIDYLQTIVFILLIASLVQFIEMFMKKSMPSMHASLGIFLPLITTNCAVLGVALDNVQKEYNFIEGLAWGIGTAVGYAIAIVILAGIRERCEENDIPKYFQGLPIVLISSGLMAIAFTGFSGMIT</sequence>
<gene>
    <name evidence="8" type="primary">rnfA</name>
    <name evidence="9" type="ORF">J2S20_000604</name>
</gene>
<proteinExistence type="inferred from homology"/>
<dbReference type="NCBIfam" id="TIGR01943">
    <property type="entry name" value="rnfA"/>
    <property type="match status" value="1"/>
</dbReference>
<comment type="subunit">
    <text evidence="8">The complex is composed of six subunits: RnfA, RnfB, RnfC, RnfD, RnfE and RnfG.</text>
</comment>
<evidence type="ECO:0000256" key="3">
    <source>
        <dbReference type="ARBA" id="ARBA00022692"/>
    </source>
</evidence>
<evidence type="ECO:0000256" key="8">
    <source>
        <dbReference type="HAMAP-Rule" id="MF_00459"/>
    </source>
</evidence>
<evidence type="ECO:0000256" key="2">
    <source>
        <dbReference type="ARBA" id="ARBA00022448"/>
    </source>
</evidence>
<organism evidence="9 10">
    <name type="scientific">Moryella indoligenes</name>
    <dbReference type="NCBI Taxonomy" id="371674"/>
    <lineage>
        <taxon>Bacteria</taxon>
        <taxon>Bacillati</taxon>
        <taxon>Bacillota</taxon>
        <taxon>Clostridia</taxon>
        <taxon>Lachnospirales</taxon>
        <taxon>Lachnospiraceae</taxon>
        <taxon>Moryella</taxon>
    </lineage>
</organism>
<evidence type="ECO:0000313" key="10">
    <source>
        <dbReference type="Proteomes" id="UP001241537"/>
    </source>
</evidence>
<dbReference type="GO" id="GO:0005886">
    <property type="term" value="C:plasma membrane"/>
    <property type="evidence" value="ECO:0007669"/>
    <property type="project" value="UniProtKB-SubCell"/>
</dbReference>
<dbReference type="PIRSF" id="PIRSF006102">
    <property type="entry name" value="NQR_DE"/>
    <property type="match status" value="1"/>
</dbReference>
<feature type="transmembrane region" description="Helical" evidence="8">
    <location>
        <begin position="100"/>
        <end position="121"/>
    </location>
</feature>
<evidence type="ECO:0000256" key="1">
    <source>
        <dbReference type="ARBA" id="ARBA00004127"/>
    </source>
</evidence>
<dbReference type="PANTHER" id="PTHR30335">
    <property type="entry name" value="INTEGRAL MEMBRANE PROTEIN OF SOXR-REDUCING COMPLEX"/>
    <property type="match status" value="1"/>
</dbReference>
<dbReference type="InterPro" id="IPR003667">
    <property type="entry name" value="NqrDE/RnfAE"/>
</dbReference>
<dbReference type="InterPro" id="IPR050133">
    <property type="entry name" value="NqrDE/RnfAE_oxidrdctase"/>
</dbReference>
<accession>A0AAE3V8W1</accession>
<comment type="caution">
    <text evidence="8">Lacks conserved residue(s) required for the propagation of feature annotation.</text>
</comment>
<feature type="transmembrane region" description="Helical" evidence="8">
    <location>
        <begin position="133"/>
        <end position="154"/>
    </location>
</feature>
<dbReference type="Pfam" id="PF02508">
    <property type="entry name" value="Rnf-Nqr"/>
    <property type="match status" value="1"/>
</dbReference>